<dbReference type="EMBL" id="MU004181">
    <property type="protein sequence ID" value="KAF2502697.1"/>
    <property type="molecule type" value="Genomic_DNA"/>
</dbReference>
<reference evidence="2" key="1">
    <citation type="journal article" date="2020" name="Stud. Mycol.">
        <title>101 Dothideomycetes genomes: a test case for predicting lifestyles and emergence of pathogens.</title>
        <authorList>
            <person name="Haridas S."/>
            <person name="Albert R."/>
            <person name="Binder M."/>
            <person name="Bloem J."/>
            <person name="Labutti K."/>
            <person name="Salamov A."/>
            <person name="Andreopoulos B."/>
            <person name="Baker S."/>
            <person name="Barry K."/>
            <person name="Bills G."/>
            <person name="Bluhm B."/>
            <person name="Cannon C."/>
            <person name="Castanera R."/>
            <person name="Culley D."/>
            <person name="Daum C."/>
            <person name="Ezra D."/>
            <person name="Gonzalez J."/>
            <person name="Henrissat B."/>
            <person name="Kuo A."/>
            <person name="Liang C."/>
            <person name="Lipzen A."/>
            <person name="Lutzoni F."/>
            <person name="Magnuson J."/>
            <person name="Mondo S."/>
            <person name="Nolan M."/>
            <person name="Ohm R."/>
            <person name="Pangilinan J."/>
            <person name="Park H.-J."/>
            <person name="Ramirez L."/>
            <person name="Alfaro M."/>
            <person name="Sun H."/>
            <person name="Tritt A."/>
            <person name="Yoshinaga Y."/>
            <person name="Zwiers L.-H."/>
            <person name="Turgeon B."/>
            <person name="Goodwin S."/>
            <person name="Spatafora J."/>
            <person name="Crous P."/>
            <person name="Grigoriev I."/>
        </authorList>
    </citation>
    <scope>NUCLEOTIDE SEQUENCE</scope>
    <source>
        <strain evidence="2">CBS 269.34</strain>
    </source>
</reference>
<evidence type="ECO:0000313" key="2">
    <source>
        <dbReference type="EMBL" id="KAF2502697.1"/>
    </source>
</evidence>
<feature type="compositionally biased region" description="Basic and acidic residues" evidence="1">
    <location>
        <begin position="34"/>
        <end position="45"/>
    </location>
</feature>
<sequence length="210" mass="23826">MAKYKTGGRGKWTNEAARKERAEKRMQQKIKQRQQQESKREAKSDCDEEEDSLSKRTNVPKEAYTHDSFTEAAIQNQLLSEETTTRDAGTRALERGIPTDTHTPTRPYPPGSRPETLSAIQGFEAILVTYETSLVSKDAAIQRLEDRNKVLEVVVKETFMALKVVETLKEKYVRNLNEQVETLEKCIHDLTEVACSEIVVGPWVATSPSR</sequence>
<feature type="compositionally biased region" description="Polar residues" evidence="1">
    <location>
        <begin position="73"/>
        <end position="82"/>
    </location>
</feature>
<keyword evidence="3" id="KW-1185">Reference proteome</keyword>
<feature type="region of interest" description="Disordered" evidence="1">
    <location>
        <begin position="1"/>
        <end position="113"/>
    </location>
</feature>
<protein>
    <submittedName>
        <fullName evidence="2">Uncharacterized protein</fullName>
    </submittedName>
</protein>
<dbReference type="Proteomes" id="UP000799750">
    <property type="component" value="Unassembled WGS sequence"/>
</dbReference>
<evidence type="ECO:0000313" key="3">
    <source>
        <dbReference type="Proteomes" id="UP000799750"/>
    </source>
</evidence>
<accession>A0A6A6RGX0</accession>
<dbReference type="AlphaFoldDB" id="A0A6A6RGX0"/>
<name>A0A6A6RGX0_9PEZI</name>
<evidence type="ECO:0000256" key="1">
    <source>
        <dbReference type="SAM" id="MobiDB-lite"/>
    </source>
</evidence>
<feature type="compositionally biased region" description="Basic and acidic residues" evidence="1">
    <location>
        <begin position="16"/>
        <end position="26"/>
    </location>
</feature>
<gene>
    <name evidence="2" type="ORF">BU16DRAFT_554742</name>
</gene>
<feature type="compositionally biased region" description="Basic and acidic residues" evidence="1">
    <location>
        <begin position="83"/>
        <end position="94"/>
    </location>
</feature>
<organism evidence="2 3">
    <name type="scientific">Lophium mytilinum</name>
    <dbReference type="NCBI Taxonomy" id="390894"/>
    <lineage>
        <taxon>Eukaryota</taxon>
        <taxon>Fungi</taxon>
        <taxon>Dikarya</taxon>
        <taxon>Ascomycota</taxon>
        <taxon>Pezizomycotina</taxon>
        <taxon>Dothideomycetes</taxon>
        <taxon>Pleosporomycetidae</taxon>
        <taxon>Mytilinidiales</taxon>
        <taxon>Mytilinidiaceae</taxon>
        <taxon>Lophium</taxon>
    </lineage>
</organism>
<proteinExistence type="predicted"/>
<dbReference type="OrthoDB" id="10529891at2759"/>